<dbReference type="RefSeq" id="WP_284255278.1">
    <property type="nucleotide sequence ID" value="NZ_BAAAQO010000004.1"/>
</dbReference>
<keyword evidence="2" id="KW-1185">Reference proteome</keyword>
<reference evidence="2" key="1">
    <citation type="journal article" date="2019" name="Int. J. Syst. Evol. Microbiol.">
        <title>The Global Catalogue of Microorganisms (GCM) 10K type strain sequencing project: providing services to taxonomists for standard genome sequencing and annotation.</title>
        <authorList>
            <consortium name="The Broad Institute Genomics Platform"/>
            <consortium name="The Broad Institute Genome Sequencing Center for Infectious Disease"/>
            <person name="Wu L."/>
            <person name="Ma J."/>
        </authorList>
    </citation>
    <scope>NUCLEOTIDE SEQUENCE [LARGE SCALE GENOMIC DNA]</scope>
    <source>
        <strain evidence="2">NBRC 108894</strain>
    </source>
</reference>
<organism evidence="1 2">
    <name type="scientific">Pseudolysinimonas kribbensis</name>
    <dbReference type="NCBI Taxonomy" id="433641"/>
    <lineage>
        <taxon>Bacteria</taxon>
        <taxon>Bacillati</taxon>
        <taxon>Actinomycetota</taxon>
        <taxon>Actinomycetes</taxon>
        <taxon>Micrococcales</taxon>
        <taxon>Microbacteriaceae</taxon>
        <taxon>Pseudolysinimonas</taxon>
    </lineage>
</organism>
<dbReference type="EMBL" id="BSVB01000001">
    <property type="protein sequence ID" value="GMA96764.1"/>
    <property type="molecule type" value="Genomic_DNA"/>
</dbReference>
<gene>
    <name evidence="1" type="ORF">GCM10025881_35880</name>
</gene>
<dbReference type="InterPro" id="IPR036291">
    <property type="entry name" value="NAD(P)-bd_dom_sf"/>
</dbReference>
<protein>
    <submittedName>
        <fullName evidence="1">LysR family transcriptional regulator</fullName>
    </submittedName>
</protein>
<name>A0ABQ6K8L6_9MICO</name>
<accession>A0ABQ6K8L6</accession>
<comment type="caution">
    <text evidence="1">The sequence shown here is derived from an EMBL/GenBank/DDBJ whole genome shotgun (WGS) entry which is preliminary data.</text>
</comment>
<proteinExistence type="predicted"/>
<evidence type="ECO:0000313" key="2">
    <source>
        <dbReference type="Proteomes" id="UP001157034"/>
    </source>
</evidence>
<dbReference type="Proteomes" id="UP001157034">
    <property type="component" value="Unassembled WGS sequence"/>
</dbReference>
<sequence>MGGTGLIGTRTVARLRADGHDVIDASRATGVNTYTAEGLPEAVDGADVLVDVTNPGYFDEKGATEFFEVSTLNLLTHGRAAGVGHHIALSVVGTDRLARSEGGYFAAKVVQEQLIRESGRPYSIVHSTQFFEFLKSIADAAAVGGRVRLARARIQPIAADDVAQALAVVVAGAPSQGVLEIAGPERFRLDEVIRERLRYAADPREVLADPLARYFGARLDEDELLPSNGARIAATRLRDWLDAGDLTGMPA</sequence>
<dbReference type="Gene3D" id="3.40.50.720">
    <property type="entry name" value="NAD(P)-binding Rossmann-like Domain"/>
    <property type="match status" value="1"/>
</dbReference>
<dbReference type="SUPFAM" id="SSF51735">
    <property type="entry name" value="NAD(P)-binding Rossmann-fold domains"/>
    <property type="match status" value="1"/>
</dbReference>
<evidence type="ECO:0000313" key="1">
    <source>
        <dbReference type="EMBL" id="GMA96764.1"/>
    </source>
</evidence>